<evidence type="ECO:0000256" key="3">
    <source>
        <dbReference type="ARBA" id="ARBA00022448"/>
    </source>
</evidence>
<dbReference type="GO" id="GO:0006814">
    <property type="term" value="P:sodium ion transport"/>
    <property type="evidence" value="ECO:0007669"/>
    <property type="project" value="UniProtKB-KW"/>
</dbReference>
<dbReference type="InterPro" id="IPR000203">
    <property type="entry name" value="GPS"/>
</dbReference>
<evidence type="ECO:0000256" key="5">
    <source>
        <dbReference type="ARBA" id="ARBA00022692"/>
    </source>
</evidence>
<name>A0AAV6RX93_SOLSE</name>
<evidence type="ECO:0000259" key="16">
    <source>
        <dbReference type="PROSITE" id="PS50261"/>
    </source>
</evidence>
<feature type="transmembrane region" description="Helical" evidence="14">
    <location>
        <begin position="1429"/>
        <end position="1453"/>
    </location>
</feature>
<sequence>MEQRRVHGVSNRCCWHVKSCFTDWWFVSPNKNCNDQWINQASRLCRLMGVDGDICHPPECATAGRRNLQLQPRDNRNGPVRPEALYRCGLCGLCRPARHLHGHRPVLRSVGWPPAHHAGVSDGRQEHELSSCFPVAHCLVPVRCGNHRRTSGDFQPRLQLSSSFQYLEMRFSKVVRICGTLTFIAQMVVYMGVCVYTPAFALNAVTGFELWGTVLATGLVCTLYTTLGGLKAVIWTDVFQTLVMFAGQLAVIVVGVQKTGGVSEVWRKVWEGNRISGLDLNPDPTERHTFWTLGVGGIFLMLSLYGVNQAQVQRYLSARTEKEAVRSCYMVFPSLQLALALSCVMGLVMFARYSGEDHSDKLAATSSNAMVIYFVMDMLQGLPGLPGLFVACLFSAALSTISSAFNSLATVTMEDLVKPHFPAMTESRALLLSKALAFSYGLLCLAMAYLTHLMGESVLQVALKIFGMVGGPILGVFSLGMFFPWANSTGAVAGLGAGLSLSFWIGIGAIFTRNSTTGPLQTDYTVNTTLSAIRTALSNVTVSRPSGLKRFYSLSYMWYSAFNCFTVILIGLIISFITGPMKEEDVTPGTVYPLLGKLLCFLPDRLKKKLCCVTPLGQTLSLQQRQPLQCKESNRQGEGPSQEETETFLPDAHVTCVEHETSLSSLFWSDSGVSVWPQTDPGSSDGSLYSQIEENRNINMMWAFIFLYILGINIYQATGEVPSVQMYYVKLTVDKSAIANVSRILASFAGNSILRVEDLQMSTICERVSAHKECSCEPGYRWRDDICESDNKCTFTNSASPHRCISNNTVTISGSVTIKGTRYQNCLAFKETQQYRDCNSNLLTEMKKVYSTLQGFEALKITKYSVGSIIVDFEMTVVTTLDTQDLVNRSYILIKSLSASFNLETTGLVRLIMPENPVKYNDAHTLVCMLNENVDIVPNWQLQVSSKQVSKITDGTVSHIKNTAGNSTLHLNKITEVWAGTYTCTFILNTNSCVITHRASALLDVALLPDIDITTDPQFPRCRNTDDLLTVTGTCEIGTSTENYTVTWSSADRSSTIFSETPLHVSGGNLVSTAMAAVGCNMTAHKPQLTCTFVNRLHQRRNASVDINIIHVGEDFCKAEDDWGEAKPDHTFVLKCFNSAGKRHRKCNGTIPVEWEEEESRCVNQEVNAIWQKASMVDIGIGELDENAGEVFSNLNGVTNNTETINSHANMDASVGILLIMSEKLNHISNDATVNDFLHSCSNLMNKSLQGAWKGRRDDNLTLAETYLSSVERLIEVSNIARLTKKTNIEVDQCDKVQGSECTNKVFNVTVKFHSSYNDTVKTTGFQQLVTYLPNKDDKYRPNSIVVSTTSKKHSGSVQVEINFQLHRPRAKNVEMQCVSWDNTTRQWSTYGCEWKRTEGHCVCSHLSSFAILMAREPIEIPWMTEITYVGLSVSVVSLVISLVIELTIWSMVVKTNTLYLRHTAHMNISLCLLIAHCCFFASSKPLKISDTWCKTFVVLKHFCYLATFFWMLCLSSTLLHQTIFLFHEVSKKTYLRFSFTLGYICPFLIVTITFLCNGGAEGKYFSRDTCWLVYAGGFQGSIHTFLIPIGTIIIFNVFSMLVVIMKLVNHPMTSHHSAAAKTIMRTVVLLTPIFGVTWLIGFGVTIVDLTQGQLALVVNYLFVLMNSFQGLFILLTTCLGDKLVRWVFKYFLMHSHVKRAHFYFVTCLWSLQWTACYWKFT</sequence>
<feature type="transmembrane region" description="Helical" evidence="14">
    <location>
        <begin position="1701"/>
        <end position="1721"/>
    </location>
</feature>
<keyword evidence="17" id="KW-0675">Receptor</keyword>
<dbReference type="Pfam" id="PF00002">
    <property type="entry name" value="7tm_2"/>
    <property type="match status" value="1"/>
</dbReference>
<keyword evidence="3" id="KW-0813">Transport</keyword>
<evidence type="ECO:0000259" key="15">
    <source>
        <dbReference type="PROSITE" id="PS50221"/>
    </source>
</evidence>
<feature type="transmembrane region" description="Helical" evidence="14">
    <location>
        <begin position="1627"/>
        <end position="1648"/>
    </location>
</feature>
<keyword evidence="8" id="KW-0406">Ion transport</keyword>
<feature type="transmembrane region" description="Helical" evidence="14">
    <location>
        <begin position="462"/>
        <end position="483"/>
    </location>
</feature>
<feature type="transmembrane region" description="Helical" evidence="14">
    <location>
        <begin position="328"/>
        <end position="351"/>
    </location>
</feature>
<keyword evidence="7" id="KW-0915">Sodium</keyword>
<dbReference type="NCBIfam" id="TIGR00813">
    <property type="entry name" value="sss"/>
    <property type="match status" value="1"/>
</dbReference>
<dbReference type="InterPro" id="IPR018212">
    <property type="entry name" value="Na/solute_symporter_CS"/>
</dbReference>
<feature type="transmembrane region" description="Helical" evidence="14">
    <location>
        <begin position="429"/>
        <end position="450"/>
    </location>
</feature>
<comment type="similarity">
    <text evidence="2">Belongs to the G-protein coupled receptor 2 family. Adhesion G-protein coupled receptor (ADGR) subfamily.</text>
</comment>
<evidence type="ECO:0000256" key="9">
    <source>
        <dbReference type="ARBA" id="ARBA00023136"/>
    </source>
</evidence>
<keyword evidence="9 14" id="KW-0472">Membrane</keyword>
<evidence type="ECO:0000256" key="4">
    <source>
        <dbReference type="ARBA" id="ARBA00022475"/>
    </source>
</evidence>
<keyword evidence="11" id="KW-0325">Glycoprotein</keyword>
<dbReference type="GO" id="GO:0098660">
    <property type="term" value="P:inorganic ion transmembrane transport"/>
    <property type="evidence" value="ECO:0007669"/>
    <property type="project" value="UniProtKB-ARBA"/>
</dbReference>
<dbReference type="InterPro" id="IPR051163">
    <property type="entry name" value="Sodium:Solute_Symporter_SSF"/>
</dbReference>
<feature type="transmembrane region" description="Helical" evidence="14">
    <location>
        <begin position="698"/>
        <end position="715"/>
    </location>
</feature>
<feature type="transmembrane region" description="Helical" evidence="14">
    <location>
        <begin position="1539"/>
        <end position="1561"/>
    </location>
</feature>
<dbReference type="PROSITE" id="PS50283">
    <property type="entry name" value="NA_SOLUT_SYMP_3"/>
    <property type="match status" value="1"/>
</dbReference>
<dbReference type="GO" id="GO:0005886">
    <property type="term" value="C:plasma membrane"/>
    <property type="evidence" value="ECO:0007669"/>
    <property type="project" value="UniProtKB-SubCell"/>
</dbReference>
<keyword evidence="4" id="KW-1003">Cell membrane</keyword>
<keyword evidence="6 14" id="KW-1133">Transmembrane helix</keyword>
<dbReference type="PROSITE" id="PS50221">
    <property type="entry name" value="GAIN_B"/>
    <property type="match status" value="1"/>
</dbReference>
<evidence type="ECO:0000256" key="1">
    <source>
        <dbReference type="ARBA" id="ARBA00004651"/>
    </source>
</evidence>
<feature type="transmembrane region" description="Helical" evidence="14">
    <location>
        <begin position="1503"/>
        <end position="1527"/>
    </location>
</feature>
<feature type="transmembrane region" description="Helical" evidence="14">
    <location>
        <begin position="1465"/>
        <end position="1483"/>
    </location>
</feature>
<protein>
    <submittedName>
        <fullName evidence="17">Adhesion G-protein coupled receptor F3-like</fullName>
    </submittedName>
</protein>
<evidence type="ECO:0000313" key="18">
    <source>
        <dbReference type="Proteomes" id="UP000693946"/>
    </source>
</evidence>
<evidence type="ECO:0000256" key="7">
    <source>
        <dbReference type="ARBA" id="ARBA00023053"/>
    </source>
</evidence>
<evidence type="ECO:0000256" key="14">
    <source>
        <dbReference type="SAM" id="Phobius"/>
    </source>
</evidence>
<feature type="transmembrane region" description="Helical" evidence="14">
    <location>
        <begin position="234"/>
        <end position="256"/>
    </location>
</feature>
<gene>
    <name evidence="17" type="ORF">JOB18_011669</name>
</gene>
<evidence type="ECO:0000256" key="6">
    <source>
        <dbReference type="ARBA" id="ARBA00022989"/>
    </source>
</evidence>
<dbReference type="PROSITE" id="PS50261">
    <property type="entry name" value="G_PROTEIN_RECEP_F2_4"/>
    <property type="match status" value="1"/>
</dbReference>
<reference evidence="17 18" key="1">
    <citation type="journal article" date="2021" name="Sci. Rep.">
        <title>Chromosome anchoring in Senegalese sole (Solea senegalensis) reveals sex-associated markers and genome rearrangements in flatfish.</title>
        <authorList>
            <person name="Guerrero-Cozar I."/>
            <person name="Gomez-Garrido J."/>
            <person name="Berbel C."/>
            <person name="Martinez-Blanch J.F."/>
            <person name="Alioto T."/>
            <person name="Claros M.G."/>
            <person name="Gagnaire P.A."/>
            <person name="Manchado M."/>
        </authorList>
    </citation>
    <scope>NUCLEOTIDE SEQUENCE [LARGE SCALE GENOMIC DNA]</scope>
    <source>
        <strain evidence="17">Sse05_10M</strain>
    </source>
</reference>
<evidence type="ECO:0000256" key="11">
    <source>
        <dbReference type="ARBA" id="ARBA00023180"/>
    </source>
</evidence>
<keyword evidence="5 14" id="KW-0812">Transmembrane</keyword>
<feature type="transmembrane region" description="Helical" evidence="14">
    <location>
        <begin position="288"/>
        <end position="307"/>
    </location>
</feature>
<organism evidence="17 18">
    <name type="scientific">Solea senegalensis</name>
    <name type="common">Senegalese sole</name>
    <dbReference type="NCBI Taxonomy" id="28829"/>
    <lineage>
        <taxon>Eukaryota</taxon>
        <taxon>Metazoa</taxon>
        <taxon>Chordata</taxon>
        <taxon>Craniata</taxon>
        <taxon>Vertebrata</taxon>
        <taxon>Euteleostomi</taxon>
        <taxon>Actinopterygii</taxon>
        <taxon>Neopterygii</taxon>
        <taxon>Teleostei</taxon>
        <taxon>Neoteleostei</taxon>
        <taxon>Acanthomorphata</taxon>
        <taxon>Carangaria</taxon>
        <taxon>Pleuronectiformes</taxon>
        <taxon>Pleuronectoidei</taxon>
        <taxon>Soleidae</taxon>
        <taxon>Solea</taxon>
    </lineage>
</organism>
<dbReference type="Proteomes" id="UP000693946">
    <property type="component" value="Linkage Group LG16"/>
</dbReference>
<feature type="domain" description="GAIN-B" evidence="15">
    <location>
        <begin position="1281"/>
        <end position="1420"/>
    </location>
</feature>
<feature type="transmembrane region" description="Helical" evidence="14">
    <location>
        <begin position="1660"/>
        <end position="1680"/>
    </location>
</feature>
<evidence type="ECO:0000256" key="10">
    <source>
        <dbReference type="ARBA" id="ARBA00023157"/>
    </source>
</evidence>
<keyword evidence="12" id="KW-0739">Sodium transport</keyword>
<comment type="subcellular location">
    <subcellularLocation>
        <location evidence="1">Cell membrane</location>
        <topology evidence="1">Multi-pass membrane protein</topology>
    </subcellularLocation>
</comment>
<dbReference type="Pfam" id="PF01825">
    <property type="entry name" value="GPS"/>
    <property type="match status" value="1"/>
</dbReference>
<feature type="transmembrane region" description="Helical" evidence="14">
    <location>
        <begin position="1581"/>
        <end position="1606"/>
    </location>
</feature>
<evidence type="ECO:0000256" key="8">
    <source>
        <dbReference type="ARBA" id="ARBA00023065"/>
    </source>
</evidence>
<feature type="transmembrane region" description="Helical" evidence="14">
    <location>
        <begin position="385"/>
        <end position="408"/>
    </location>
</feature>
<evidence type="ECO:0000256" key="2">
    <source>
        <dbReference type="ARBA" id="ARBA00007343"/>
    </source>
</evidence>
<feature type="transmembrane region" description="Helical" evidence="14">
    <location>
        <begin position="174"/>
        <end position="198"/>
    </location>
</feature>
<comment type="catalytic activity">
    <reaction evidence="13">
        <text>iodide(out) + 2 Na(+)(out) = iodide(in) + 2 Na(+)(in)</text>
        <dbReference type="Rhea" id="RHEA:71207"/>
        <dbReference type="ChEBI" id="CHEBI:16382"/>
        <dbReference type="ChEBI" id="CHEBI:29101"/>
    </reaction>
</comment>
<accession>A0AAV6RX93</accession>
<proteinExistence type="inferred from homology"/>
<dbReference type="Pfam" id="PF00474">
    <property type="entry name" value="SSF"/>
    <property type="match status" value="1"/>
</dbReference>
<dbReference type="PROSITE" id="PS00456">
    <property type="entry name" value="NA_SOLUT_SYMP_1"/>
    <property type="match status" value="1"/>
</dbReference>
<feature type="transmembrane region" description="Helical" evidence="14">
    <location>
        <begin position="556"/>
        <end position="577"/>
    </location>
</feature>
<dbReference type="InterPro" id="IPR001734">
    <property type="entry name" value="Na/solute_symporter"/>
</dbReference>
<evidence type="ECO:0000256" key="13">
    <source>
        <dbReference type="ARBA" id="ARBA00036099"/>
    </source>
</evidence>
<comment type="caution">
    <text evidence="17">The sequence shown here is derived from an EMBL/GenBank/DDBJ whole genome shotgun (WGS) entry which is preliminary data.</text>
</comment>
<dbReference type="InterPro" id="IPR017981">
    <property type="entry name" value="GPCR_2-like_7TM"/>
</dbReference>
<keyword evidence="18" id="KW-1185">Reference proteome</keyword>
<dbReference type="FunFam" id="1.20.1070.10:FF:000058">
    <property type="entry name" value="Adhesion G protein-coupled receptor F5"/>
    <property type="match status" value="1"/>
</dbReference>
<dbReference type="InterPro" id="IPR000832">
    <property type="entry name" value="GPCR_2_secretin-like"/>
</dbReference>
<keyword evidence="10" id="KW-1015">Disulfide bond</keyword>
<feature type="domain" description="G-protein coupled receptors family 2 profile 2" evidence="16">
    <location>
        <begin position="1424"/>
        <end position="1682"/>
    </location>
</feature>
<feature type="transmembrane region" description="Helical" evidence="14">
    <location>
        <begin position="210"/>
        <end position="227"/>
    </location>
</feature>
<dbReference type="GO" id="GO:0015075">
    <property type="term" value="F:monoatomic ion transmembrane transporter activity"/>
    <property type="evidence" value="ECO:0007669"/>
    <property type="project" value="UniProtKB-ARBA"/>
</dbReference>
<dbReference type="PANTHER" id="PTHR42985:SF2">
    <property type="entry name" value="SODIUM-DEPENDENT MULTIVITAMIN TRANSPORTER"/>
    <property type="match status" value="1"/>
</dbReference>
<dbReference type="SMART" id="SM00303">
    <property type="entry name" value="GPS"/>
    <property type="match status" value="1"/>
</dbReference>
<dbReference type="GO" id="GO:0007166">
    <property type="term" value="P:cell surface receptor signaling pathway"/>
    <property type="evidence" value="ECO:0007669"/>
    <property type="project" value="InterPro"/>
</dbReference>
<evidence type="ECO:0000256" key="12">
    <source>
        <dbReference type="ARBA" id="ARBA00023201"/>
    </source>
</evidence>
<dbReference type="InterPro" id="IPR057244">
    <property type="entry name" value="GAIN_B"/>
</dbReference>
<dbReference type="GO" id="GO:0004930">
    <property type="term" value="F:G protein-coupled receptor activity"/>
    <property type="evidence" value="ECO:0007669"/>
    <property type="project" value="InterPro"/>
</dbReference>
<dbReference type="PANTHER" id="PTHR42985">
    <property type="entry name" value="SODIUM-COUPLED MONOCARBOXYLATE TRANSPORTER"/>
    <property type="match status" value="1"/>
</dbReference>
<dbReference type="EMBL" id="JAGKHQ010000008">
    <property type="protein sequence ID" value="KAG7510041.1"/>
    <property type="molecule type" value="Genomic_DNA"/>
</dbReference>
<dbReference type="GO" id="GO:0015293">
    <property type="term" value="F:symporter activity"/>
    <property type="evidence" value="ECO:0007669"/>
    <property type="project" value="TreeGrafter"/>
</dbReference>
<evidence type="ECO:0000313" key="17">
    <source>
        <dbReference type="EMBL" id="KAG7510041.1"/>
    </source>
</evidence>
<feature type="transmembrane region" description="Helical" evidence="14">
    <location>
        <begin position="490"/>
        <end position="511"/>
    </location>
</feature>